<evidence type="ECO:0000313" key="2">
    <source>
        <dbReference type="Proteomes" id="UP000197007"/>
    </source>
</evidence>
<dbReference type="RefSeq" id="WP_088593421.1">
    <property type="nucleotide sequence ID" value="NZ_CP022022.1"/>
</dbReference>
<dbReference type="KEGG" id="capn:CBG49_03625"/>
<protein>
    <submittedName>
        <fullName evidence="1">Uncharacterized protein</fullName>
    </submittedName>
</protein>
<dbReference type="Proteomes" id="UP000197007">
    <property type="component" value="Chromosome"/>
</dbReference>
<proteinExistence type="predicted"/>
<evidence type="ECO:0000313" key="1">
    <source>
        <dbReference type="EMBL" id="ASF42252.1"/>
    </source>
</evidence>
<accession>A0A1Z4BLX4</accession>
<dbReference type="AlphaFoldDB" id="A0A1Z4BLX4"/>
<keyword evidence="2" id="KW-1185">Reference proteome</keyword>
<gene>
    <name evidence="1" type="ORF">CBG49_03625</name>
</gene>
<sequence length="68" mass="7881">MAATLLEELKEYFENTPREQILKDWESTKEYEGVGPTADEFLTSVYSQRVKIVTNIYSPSFSSGFFFN</sequence>
<organism evidence="1 2">
    <name type="scientific">Capnocytophaga endodontalis</name>
    <dbReference type="NCBI Taxonomy" id="2708117"/>
    <lineage>
        <taxon>Bacteria</taxon>
        <taxon>Pseudomonadati</taxon>
        <taxon>Bacteroidota</taxon>
        <taxon>Flavobacteriia</taxon>
        <taxon>Flavobacteriales</taxon>
        <taxon>Flavobacteriaceae</taxon>
        <taxon>Capnocytophaga</taxon>
    </lineage>
</organism>
<reference evidence="2" key="1">
    <citation type="submission" date="2017-06" db="EMBL/GenBank/DDBJ databases">
        <title>Complete genome sequence of Capnocytophaga sp. KCOM 1579 (=ChDC OS43) isolated from a human refractory periapical abscess lesion.</title>
        <authorList>
            <person name="Kook J.-K."/>
            <person name="Park S.-N."/>
            <person name="Lim Y.K."/>
            <person name="Roh H."/>
        </authorList>
    </citation>
    <scope>NUCLEOTIDE SEQUENCE [LARGE SCALE GENOMIC DNA]</scope>
    <source>
        <strain evidence="2">ChDC OS43</strain>
    </source>
</reference>
<dbReference type="EMBL" id="CP022022">
    <property type="protein sequence ID" value="ASF42252.1"/>
    <property type="molecule type" value="Genomic_DNA"/>
</dbReference>
<name>A0A1Z4BLX4_9FLAO</name>